<name>A0A5B7HFB0_PORTR</name>
<gene>
    <name evidence="1" type="ORF">E2C01_061764</name>
</gene>
<evidence type="ECO:0000313" key="1">
    <source>
        <dbReference type="EMBL" id="MPC67588.1"/>
    </source>
</evidence>
<protein>
    <submittedName>
        <fullName evidence="1">Uncharacterized protein</fullName>
    </submittedName>
</protein>
<dbReference type="EMBL" id="VSRR010026455">
    <property type="protein sequence ID" value="MPC67588.1"/>
    <property type="molecule type" value="Genomic_DNA"/>
</dbReference>
<sequence length="83" mass="9015">MTIIAYNELSNCSSSITSYVSNIRCNPPTVNIMSSTMDVKAPLKFTHSDGGIIFSDASINCEVTSNTKGNKQITQGRHITPDF</sequence>
<evidence type="ECO:0000313" key="2">
    <source>
        <dbReference type="Proteomes" id="UP000324222"/>
    </source>
</evidence>
<dbReference type="Proteomes" id="UP000324222">
    <property type="component" value="Unassembled WGS sequence"/>
</dbReference>
<accession>A0A5B7HFB0</accession>
<dbReference type="AlphaFoldDB" id="A0A5B7HFB0"/>
<keyword evidence="2" id="KW-1185">Reference proteome</keyword>
<proteinExistence type="predicted"/>
<reference evidence="1 2" key="1">
    <citation type="submission" date="2019-05" db="EMBL/GenBank/DDBJ databases">
        <title>Another draft genome of Portunus trituberculatus and its Hox gene families provides insights of decapod evolution.</title>
        <authorList>
            <person name="Jeong J.-H."/>
            <person name="Song I."/>
            <person name="Kim S."/>
            <person name="Choi T."/>
            <person name="Kim D."/>
            <person name="Ryu S."/>
            <person name="Kim W."/>
        </authorList>
    </citation>
    <scope>NUCLEOTIDE SEQUENCE [LARGE SCALE GENOMIC DNA]</scope>
    <source>
        <tissue evidence="1">Muscle</tissue>
    </source>
</reference>
<comment type="caution">
    <text evidence="1">The sequence shown here is derived from an EMBL/GenBank/DDBJ whole genome shotgun (WGS) entry which is preliminary data.</text>
</comment>
<organism evidence="1 2">
    <name type="scientific">Portunus trituberculatus</name>
    <name type="common">Swimming crab</name>
    <name type="synonym">Neptunus trituberculatus</name>
    <dbReference type="NCBI Taxonomy" id="210409"/>
    <lineage>
        <taxon>Eukaryota</taxon>
        <taxon>Metazoa</taxon>
        <taxon>Ecdysozoa</taxon>
        <taxon>Arthropoda</taxon>
        <taxon>Crustacea</taxon>
        <taxon>Multicrustacea</taxon>
        <taxon>Malacostraca</taxon>
        <taxon>Eumalacostraca</taxon>
        <taxon>Eucarida</taxon>
        <taxon>Decapoda</taxon>
        <taxon>Pleocyemata</taxon>
        <taxon>Brachyura</taxon>
        <taxon>Eubrachyura</taxon>
        <taxon>Portunoidea</taxon>
        <taxon>Portunidae</taxon>
        <taxon>Portuninae</taxon>
        <taxon>Portunus</taxon>
    </lineage>
</organism>